<comment type="function">
    <text evidence="1">Probable oxidoreductase that may play a role as regulator of mitochondrial function.</text>
</comment>
<name>A0ABR8MYS5_9BACL</name>
<accession>A0ABR8MYS5</accession>
<sequence>MKQYDYIMIGSGHNALVAAAYLTRAGRSVLLLERNDRPGGFLRTEELTLPGFKHDVYAAAHPLFLTGPAYADFKEALEARGLRYINTDLPTGVSMESGETAVFPRSGEALAAEAERLAPGDGAALGRIFEAFAPYAGDVFELFNLDLTIARASAIIGNLLHANNHNGHVPAGRNAALSAFSAYLFSTARQAVSELKSPVTRAMLASWVTHLGRTPDEVGSGVWVPLTAMALMGGGMPIPEGGAEMLASSLTQLVQDQGGTFITGTQAERIVVKNGKAVAVRTAEGEEYHARHAVIASTGPDQLYLKLLADEPVPAEITNQAKHFRYGRGCVQIHLALSEPPQWPDARFNQVGQPHLTDGLDGFTQAIAQGMSDLLPAKPTFTVDCSTNLDPTRAPAGKAIMRLQVLEVPCRPRGDAAGTINVGDGTWTPELTERFTERVISVVSKHIPNIPSAIIGQYVVTPDTIARYNLNSGPGDPYGGAHDLAQSYLFRPLPAQPSHQTSIPNLYMLGAATWPGHGINGGSGYIVAQKLLAGEKFV</sequence>
<proteinExistence type="predicted"/>
<comment type="caution">
    <text evidence="5">The sequence shown here is derived from an EMBL/GenBank/DDBJ whole genome shotgun (WGS) entry which is preliminary data.</text>
</comment>
<dbReference type="PANTHER" id="PTHR10668:SF105">
    <property type="entry name" value="DEHYDROGENASE-RELATED"/>
    <property type="match status" value="1"/>
</dbReference>
<dbReference type="Proteomes" id="UP000609346">
    <property type="component" value="Unassembled WGS sequence"/>
</dbReference>
<evidence type="ECO:0000313" key="5">
    <source>
        <dbReference type="EMBL" id="MBD3919339.1"/>
    </source>
</evidence>
<dbReference type="Gene3D" id="3.50.50.60">
    <property type="entry name" value="FAD/NAD(P)-binding domain"/>
    <property type="match status" value="2"/>
</dbReference>
<evidence type="ECO:0000259" key="4">
    <source>
        <dbReference type="Pfam" id="PF01593"/>
    </source>
</evidence>
<evidence type="ECO:0000313" key="6">
    <source>
        <dbReference type="Proteomes" id="UP000609346"/>
    </source>
</evidence>
<gene>
    <name evidence="5" type="ORF">H8B09_11285</name>
</gene>
<dbReference type="Pfam" id="PF01593">
    <property type="entry name" value="Amino_oxidase"/>
    <property type="match status" value="1"/>
</dbReference>
<dbReference type="EMBL" id="JACXZA010000002">
    <property type="protein sequence ID" value="MBD3919339.1"/>
    <property type="molecule type" value="Genomic_DNA"/>
</dbReference>
<evidence type="ECO:0000256" key="2">
    <source>
        <dbReference type="ARBA" id="ARBA00038825"/>
    </source>
</evidence>
<feature type="domain" description="Amine oxidase" evidence="4">
    <location>
        <begin position="16"/>
        <end position="521"/>
    </location>
</feature>
<dbReference type="InterPro" id="IPR036188">
    <property type="entry name" value="FAD/NAD-bd_sf"/>
</dbReference>
<dbReference type="PANTHER" id="PTHR10668">
    <property type="entry name" value="PHYTOENE DEHYDROGENASE"/>
    <property type="match status" value="1"/>
</dbReference>
<reference evidence="5 6" key="1">
    <citation type="submission" date="2020-09" db="EMBL/GenBank/DDBJ databases">
        <title>Paenibacillus sp. strain PR3 16S rRNA gene Genome sequencing and assembly.</title>
        <authorList>
            <person name="Kim J."/>
        </authorList>
    </citation>
    <scope>NUCLEOTIDE SEQUENCE [LARGE SCALE GENOMIC DNA]</scope>
    <source>
        <strain evidence="5 6">PR3</strain>
    </source>
</reference>
<dbReference type="InterPro" id="IPR002937">
    <property type="entry name" value="Amino_oxidase"/>
</dbReference>
<evidence type="ECO:0000256" key="1">
    <source>
        <dbReference type="ARBA" id="ARBA00037217"/>
    </source>
</evidence>
<dbReference type="RefSeq" id="WP_191203594.1">
    <property type="nucleotide sequence ID" value="NZ_JACXZA010000002.1"/>
</dbReference>
<evidence type="ECO:0000256" key="3">
    <source>
        <dbReference type="ARBA" id="ARBA00040298"/>
    </source>
</evidence>
<protein>
    <recommendedName>
        <fullName evidence="3">Pyridine nucleotide-disulfide oxidoreductase domain-containing protein 2</fullName>
    </recommendedName>
</protein>
<comment type="subunit">
    <text evidence="2">Interacts with COX5B; this interaction may contribute to localize PYROXD2 to the inner face of the inner mitochondrial membrane.</text>
</comment>
<dbReference type="SUPFAM" id="SSF51905">
    <property type="entry name" value="FAD/NAD(P)-binding domain"/>
    <property type="match status" value="1"/>
</dbReference>
<organism evidence="5 6">
    <name type="scientific">Paenibacillus terricola</name>
    <dbReference type="NCBI Taxonomy" id="2763503"/>
    <lineage>
        <taxon>Bacteria</taxon>
        <taxon>Bacillati</taxon>
        <taxon>Bacillota</taxon>
        <taxon>Bacilli</taxon>
        <taxon>Bacillales</taxon>
        <taxon>Paenibacillaceae</taxon>
        <taxon>Paenibacillus</taxon>
    </lineage>
</organism>
<keyword evidence="6" id="KW-1185">Reference proteome</keyword>